<organism evidence="2">
    <name type="scientific">Diabrotica virgifera virgifera</name>
    <name type="common">western corn rootworm</name>
    <dbReference type="NCBI Taxonomy" id="50390"/>
    <lineage>
        <taxon>Eukaryota</taxon>
        <taxon>Metazoa</taxon>
        <taxon>Ecdysozoa</taxon>
        <taxon>Arthropoda</taxon>
        <taxon>Hexapoda</taxon>
        <taxon>Insecta</taxon>
        <taxon>Pterygota</taxon>
        <taxon>Neoptera</taxon>
        <taxon>Endopterygota</taxon>
        <taxon>Coleoptera</taxon>
        <taxon>Polyphaga</taxon>
        <taxon>Cucujiformia</taxon>
        <taxon>Chrysomeloidea</taxon>
        <taxon>Chrysomelidae</taxon>
        <taxon>Galerucinae</taxon>
        <taxon>Diabroticina</taxon>
        <taxon>Diabroticites</taxon>
        <taxon>Diabrotica</taxon>
    </lineage>
</organism>
<name>A0A6P7F4M8_DIAVI</name>
<protein>
    <submittedName>
        <fullName evidence="2">Uncharacterized protein LOC114326279 isoform X1</fullName>
    </submittedName>
</protein>
<dbReference type="AlphaFoldDB" id="A0A6P7F4M8"/>
<gene>
    <name evidence="2" type="primary">LOC114326279</name>
</gene>
<feature type="region of interest" description="Disordered" evidence="1">
    <location>
        <begin position="215"/>
        <end position="328"/>
    </location>
</feature>
<dbReference type="PANTHER" id="PTHR36696:SF1">
    <property type="entry name" value="EF-HAND DOMAIN-CONTAINING PROTEIN"/>
    <property type="match status" value="1"/>
</dbReference>
<sequence>MKITSRTGLIPSPTKKIRRYQETTPIEMITIAKPAPYILKPYAGLYNPFPSNCSLLCNHPTAIEAKELLNDAKEYGVADNKNIFSENGNLDVELNIGGEQLTPTNIYIPQVESVPEELFRRYTETDSRPQTPAPTLISGITRLTTSRRCITPDPLPSRQVKEKTQLVLDLRRSHSQENLSIYGSSPFYQDPPQIRIQQVLSRSASLDDEKHVESQKLTALSHKYSTSRRPGTVRKVEKEKGDKSENVNNTQNDPSENNDQDEEDSEEFIKRRGKRRRKKGRDASRGPPTFQASLDPETQVATIGPDSHNPSARHSLAPEGASSQDVPCEEIKRSKTPIKFSTSLDIKSFLTTEILKQLRRELNETIVDTELDNKMKVALGEALKTVVKGKPVCEELASLQKELNIQPVNSELWISLPRTFSRSSAIFGLPMDSRTFNTLTPIEYVKDNIYITSPRKLLYNCIVEKYRMENDDENECDRQLHCKQMRSCLDLIMGKPLKDQQFDYFKDLVGWNEEDIFGFKICCGIFALCERIMAPQICRQLPNRKEDPCHEIETADFNLLEKKLNGRTVNENFKTILYAIKNS</sequence>
<feature type="compositionally biased region" description="Basic and acidic residues" evidence="1">
    <location>
        <begin position="234"/>
        <end position="245"/>
    </location>
</feature>
<accession>A0A6P7F4M8</accession>
<feature type="compositionally biased region" description="Acidic residues" evidence="1">
    <location>
        <begin position="256"/>
        <end position="266"/>
    </location>
</feature>
<feature type="compositionally biased region" description="Polar residues" evidence="1">
    <location>
        <begin position="215"/>
        <end position="229"/>
    </location>
</feature>
<dbReference type="RefSeq" id="XP_028130391.1">
    <property type="nucleotide sequence ID" value="XM_028274590.1"/>
</dbReference>
<proteinExistence type="predicted"/>
<dbReference type="OrthoDB" id="10021598at2759"/>
<feature type="compositionally biased region" description="Basic residues" evidence="1">
    <location>
        <begin position="271"/>
        <end position="280"/>
    </location>
</feature>
<evidence type="ECO:0000313" key="2">
    <source>
        <dbReference type="RefSeq" id="XP_028130391.1"/>
    </source>
</evidence>
<reference evidence="2" key="1">
    <citation type="submission" date="2025-08" db="UniProtKB">
        <authorList>
            <consortium name="RefSeq"/>
        </authorList>
    </citation>
    <scope>IDENTIFICATION</scope>
    <source>
        <tissue evidence="2">Whole insect</tissue>
    </source>
</reference>
<evidence type="ECO:0000256" key="1">
    <source>
        <dbReference type="SAM" id="MobiDB-lite"/>
    </source>
</evidence>
<dbReference type="InParanoid" id="A0A6P7F4M8"/>
<dbReference type="PANTHER" id="PTHR36696">
    <property type="entry name" value="AGAP012002-PA"/>
    <property type="match status" value="1"/>
</dbReference>